<dbReference type="PANTHER" id="PTHR46433:SF3">
    <property type="entry name" value="RAB GTPASE DOMAIN-CONTAINING PROTEIN"/>
    <property type="match status" value="1"/>
</dbReference>
<dbReference type="InterPro" id="IPR001841">
    <property type="entry name" value="Znf_RING"/>
</dbReference>
<feature type="compositionally biased region" description="Polar residues" evidence="2">
    <location>
        <begin position="14"/>
        <end position="26"/>
    </location>
</feature>
<evidence type="ECO:0000256" key="1">
    <source>
        <dbReference type="PROSITE-ProRule" id="PRU00175"/>
    </source>
</evidence>
<evidence type="ECO:0000259" key="3">
    <source>
        <dbReference type="PROSITE" id="PS50089"/>
    </source>
</evidence>
<dbReference type="RefSeq" id="XP_064851792.1">
    <property type="nucleotide sequence ID" value="XM_064995720.1"/>
</dbReference>
<evidence type="ECO:0000313" key="5">
    <source>
        <dbReference type="Proteomes" id="UP001360560"/>
    </source>
</evidence>
<evidence type="ECO:0000256" key="2">
    <source>
        <dbReference type="SAM" id="MobiDB-lite"/>
    </source>
</evidence>
<proteinExistence type="predicted"/>
<keyword evidence="5" id="KW-1185">Reference proteome</keyword>
<dbReference type="GeneID" id="90072771"/>
<feature type="compositionally biased region" description="Low complexity" evidence="2">
    <location>
        <begin position="27"/>
        <end position="41"/>
    </location>
</feature>
<dbReference type="CDD" id="cd16449">
    <property type="entry name" value="RING-HC"/>
    <property type="match status" value="1"/>
</dbReference>
<feature type="region of interest" description="Disordered" evidence="2">
    <location>
        <begin position="1"/>
        <end position="61"/>
    </location>
</feature>
<dbReference type="Gene3D" id="3.30.40.10">
    <property type="entry name" value="Zinc/RING finger domain, C3HC4 (zinc finger)"/>
    <property type="match status" value="1"/>
</dbReference>
<evidence type="ECO:0000313" key="4">
    <source>
        <dbReference type="EMBL" id="GMM34792.1"/>
    </source>
</evidence>
<comment type="caution">
    <text evidence="4">The sequence shown here is derived from an EMBL/GenBank/DDBJ whole genome shotgun (WGS) entry which is preliminary data.</text>
</comment>
<keyword evidence="1" id="KW-0479">Metal-binding</keyword>
<sequence>MDKGDTISCPGADNNPSKATEGQGQNSTPTPVGVPSPSDGSLLTPTSIQQPPKAKRKYRRKVHPSYINTSVPTQFNFTLNNFENDSESKRKRKKIISRNLEGRKDIVFYNDRVEHYKGKKNCVFIKLENYKNEFKDYSYCTDVFLEIFGSISTLFESGIIVFLKNRNIKFQIVFHTARINKPDLTSITKRLVGLSHMTNLILPELESLDLDERYIDPGVLICPNVKELCPESRYRGAGNFTSESFPQLSRLILHDSTVNNLSLSFKNLKVLDMKGCSLVGNFLCSTCPMLEQINLSDTGIKSFESFSYFPALKVLNLENASFMDSLSLGFVPKLQNLNIKHCKSLNKIGFFNAPELLELEMSGAGSNKESCLRLDHLDVPKLQMLKARGAGIKSLPATLSSAKLIDLRSTAKLESISNFDLSSLVILDLSYSWLASLDIKVSHRLKVLGLESNNNLKELAIDSFDMPYYIECTLRELFEKQGIEYSAYDVKRILKSVPHSAVLEDEQLISVSEELCTTPYIDKTMRELGVSSPSSGENCHINCLLGLKTFVLNCPALLRIKHFSLPHIKSLRVITEDLTEIIGLRCPNLYFLEVYQNNLAKVEKLFVPRLEELALFDSPINSIQFFNTARNNSSNNPRNDTYNNPLASLRSLEISSLSKLESINLNNVPNLRKMRVDGCHRLKKITGCSILKRISVIRCDILETIDVDLPHAFTIDLSSLPSLKILDEKLQVPGLKSLQIKDCDSLKYVVLPKADHLVELDLSWCRSLSYWSFGTSVISDANFGYLDSLVNLPKDFSLAGTVMITKCKKLEKIQSNTDKVINLVIKSCSSFSANGLILNDIKSISIENCTFLEKIHSSKVLKNLSSLAFRSCPKLMSVSLNAPQLMLLSLIDCETLSSFTLQSDGSNSIQSIKITNSPIGQLILPKTPESLIPELILGDTEIGVLNVISVWKIGYLLLGNISSCKKVVASQFRNVENLRLMGDGIEEICEDLENLKSLTTINVSSLKKLMINQETSKNFRILDVEGGQLESVNIKGQFKSHFKKVCFTGELQLDQRAPCVIRSSVFASRLFDIKKMLMERNYVFWPVLVKILCTQLKSVTNVYFRRNIFDHSGFPEPNVTFGSDGYLKFPSNQDDLADIKMVEFTTSGSAPFDDSNRERSNVFLNRDGGNSYFETEEDMKELTPILILLLDKYKSSIDNGTYSIYREVLLVLYLSLNIPPLKKQILKEVFYQKFLDSSVLKTFKRSAITTNNSHYCIKFFHNFQKVVIHELEAKGAEVIRTRVIRENGNVSEADLANVFFYLSRKALNFLSENLENLNHPRCPICFDNEETNSFAYYRECGHSCCEECFQNVSRKKCFLCRSKVSSGTQDKLRTNSEVDLFIKVKKNFKYWTEFKDMSRSVLSAAHFNSR</sequence>
<dbReference type="SUPFAM" id="SSF57850">
    <property type="entry name" value="RING/U-box"/>
    <property type="match status" value="1"/>
</dbReference>
<protein>
    <recommendedName>
        <fullName evidence="3">RING-type domain-containing protein</fullName>
    </recommendedName>
</protein>
<accession>A0AAV5QJQ5</accession>
<feature type="domain" description="RING-type" evidence="3">
    <location>
        <begin position="1322"/>
        <end position="1361"/>
    </location>
</feature>
<dbReference type="Gene3D" id="3.80.10.10">
    <property type="entry name" value="Ribonuclease Inhibitor"/>
    <property type="match status" value="3"/>
</dbReference>
<dbReference type="InterPro" id="IPR013083">
    <property type="entry name" value="Znf_RING/FYVE/PHD"/>
</dbReference>
<dbReference type="Proteomes" id="UP001360560">
    <property type="component" value="Unassembled WGS sequence"/>
</dbReference>
<dbReference type="GO" id="GO:0008270">
    <property type="term" value="F:zinc ion binding"/>
    <property type="evidence" value="ECO:0007669"/>
    <property type="project" value="UniProtKB-KW"/>
</dbReference>
<keyword evidence="1" id="KW-0863">Zinc-finger</keyword>
<dbReference type="EMBL" id="BTFZ01000003">
    <property type="protein sequence ID" value="GMM34792.1"/>
    <property type="molecule type" value="Genomic_DNA"/>
</dbReference>
<name>A0AAV5QJQ5_9ASCO</name>
<keyword evidence="1" id="KW-0862">Zinc</keyword>
<dbReference type="InterPro" id="IPR032675">
    <property type="entry name" value="LRR_dom_sf"/>
</dbReference>
<organism evidence="4 5">
    <name type="scientific">Saccharomycopsis crataegensis</name>
    <dbReference type="NCBI Taxonomy" id="43959"/>
    <lineage>
        <taxon>Eukaryota</taxon>
        <taxon>Fungi</taxon>
        <taxon>Dikarya</taxon>
        <taxon>Ascomycota</taxon>
        <taxon>Saccharomycotina</taxon>
        <taxon>Saccharomycetes</taxon>
        <taxon>Saccharomycopsidaceae</taxon>
        <taxon>Saccharomycopsis</taxon>
    </lineage>
</organism>
<dbReference type="PROSITE" id="PS50089">
    <property type="entry name" value="ZF_RING_2"/>
    <property type="match status" value="1"/>
</dbReference>
<reference evidence="4 5" key="1">
    <citation type="journal article" date="2023" name="Elife">
        <title>Identification of key yeast species and microbe-microbe interactions impacting larval growth of Drosophila in the wild.</title>
        <authorList>
            <person name="Mure A."/>
            <person name="Sugiura Y."/>
            <person name="Maeda R."/>
            <person name="Honda K."/>
            <person name="Sakurai N."/>
            <person name="Takahashi Y."/>
            <person name="Watada M."/>
            <person name="Katoh T."/>
            <person name="Gotoh A."/>
            <person name="Gotoh Y."/>
            <person name="Taniguchi I."/>
            <person name="Nakamura K."/>
            <person name="Hayashi T."/>
            <person name="Katayama T."/>
            <person name="Uemura T."/>
            <person name="Hattori Y."/>
        </authorList>
    </citation>
    <scope>NUCLEOTIDE SEQUENCE [LARGE SCALE GENOMIC DNA]</scope>
    <source>
        <strain evidence="4 5">SC-9</strain>
    </source>
</reference>
<dbReference type="SUPFAM" id="SSF52058">
    <property type="entry name" value="L domain-like"/>
    <property type="match status" value="2"/>
</dbReference>
<gene>
    <name evidence="4" type="ORF">DASC09_021170</name>
</gene>
<dbReference type="PANTHER" id="PTHR46433">
    <property type="entry name" value="ANK_REP_REGION DOMAIN-CONTAINING PROTEIN-RELATED"/>
    <property type="match status" value="1"/>
</dbReference>